<evidence type="ECO:0000313" key="1">
    <source>
        <dbReference type="EMBL" id="JAH78754.1"/>
    </source>
</evidence>
<name>A0A0E9VKX6_ANGAN</name>
<sequence>MGHYCFLNMFYKVINCICLIRNINTTFFTNHSACATLRRKNIIQSYSILQNYSSGCH</sequence>
<dbReference type="EMBL" id="GBXM01029823">
    <property type="protein sequence ID" value="JAH78754.1"/>
    <property type="molecule type" value="Transcribed_RNA"/>
</dbReference>
<protein>
    <submittedName>
        <fullName evidence="1">Uncharacterized protein</fullName>
    </submittedName>
</protein>
<proteinExistence type="predicted"/>
<accession>A0A0E9VKX6</accession>
<organism evidence="1">
    <name type="scientific">Anguilla anguilla</name>
    <name type="common">European freshwater eel</name>
    <name type="synonym">Muraena anguilla</name>
    <dbReference type="NCBI Taxonomy" id="7936"/>
    <lineage>
        <taxon>Eukaryota</taxon>
        <taxon>Metazoa</taxon>
        <taxon>Chordata</taxon>
        <taxon>Craniata</taxon>
        <taxon>Vertebrata</taxon>
        <taxon>Euteleostomi</taxon>
        <taxon>Actinopterygii</taxon>
        <taxon>Neopterygii</taxon>
        <taxon>Teleostei</taxon>
        <taxon>Anguilliformes</taxon>
        <taxon>Anguillidae</taxon>
        <taxon>Anguilla</taxon>
    </lineage>
</organism>
<reference evidence="1" key="2">
    <citation type="journal article" date="2015" name="Fish Shellfish Immunol.">
        <title>Early steps in the European eel (Anguilla anguilla)-Vibrio vulnificus interaction in the gills: Role of the RtxA13 toxin.</title>
        <authorList>
            <person name="Callol A."/>
            <person name="Pajuelo D."/>
            <person name="Ebbesson L."/>
            <person name="Teles M."/>
            <person name="MacKenzie S."/>
            <person name="Amaro C."/>
        </authorList>
    </citation>
    <scope>NUCLEOTIDE SEQUENCE</scope>
</reference>
<reference evidence="1" key="1">
    <citation type="submission" date="2014-11" db="EMBL/GenBank/DDBJ databases">
        <authorList>
            <person name="Amaro Gonzalez C."/>
        </authorList>
    </citation>
    <scope>NUCLEOTIDE SEQUENCE</scope>
</reference>
<dbReference type="AlphaFoldDB" id="A0A0E9VKX6"/>